<keyword evidence="2" id="KW-1185">Reference proteome</keyword>
<name>A0ACC1K5P0_9FUNG</name>
<reference evidence="1" key="1">
    <citation type="submission" date="2022-07" db="EMBL/GenBank/DDBJ databases">
        <title>Phylogenomic reconstructions and comparative analyses of Kickxellomycotina fungi.</title>
        <authorList>
            <person name="Reynolds N.K."/>
            <person name="Stajich J.E."/>
            <person name="Barry K."/>
            <person name="Grigoriev I.V."/>
            <person name="Crous P."/>
            <person name="Smith M.E."/>
        </authorList>
    </citation>
    <scope>NUCLEOTIDE SEQUENCE</scope>
    <source>
        <strain evidence="1">CBS 109366</strain>
    </source>
</reference>
<dbReference type="Proteomes" id="UP001140234">
    <property type="component" value="Unassembled WGS sequence"/>
</dbReference>
<comment type="caution">
    <text evidence="1">The sequence shown here is derived from an EMBL/GenBank/DDBJ whole genome shotgun (WGS) entry which is preliminary data.</text>
</comment>
<gene>
    <name evidence="1" type="ORF">IWQ57_000994</name>
</gene>
<protein>
    <submittedName>
        <fullName evidence="1">Uncharacterized protein</fullName>
    </submittedName>
</protein>
<evidence type="ECO:0000313" key="1">
    <source>
        <dbReference type="EMBL" id="KAJ2774068.1"/>
    </source>
</evidence>
<sequence>MPVADTAFAGLPLSVKAGVLRYVVGKHVESPAEWKQQLRLLAVCSKWRALALPLVYGNIFIACSGLDDDDNADEDSDELRDGDPSKAVFTTNIDLVVKMGQHRKARCLCLRMDYEMGLVPFVRKVQSLLRIVSRCWESVERVHVELISNADPRRAELSGEAIELASDLASVLPRVTRLYANADVEDDVCRLFAGTLVSAYAHQLAACSCYVKIEPNMPPFSEKLARMVVRVNEKSVPHAPCIRAGSLASLHFTDTADDSIWSMFVGPDGSSDAASTIEFTNLRHLHMMTVDNDGDDEDTQDGKVVHQLAFPRLSLLKLNLSQPAARLLARSRLPSRLDKLEVMSFRAGAAALHNTHIGASEQMQLSALIGSDEAAAFWNMANFLFGTEGLGGYSQLLIANATNIPEPDQLAWANLTKLEIMPTVESSYLLRLIQRLPSTEELIVHNLAFTVAPASEPILAVAEPGAHPVAPLNTRIRILRLNYRQTAENGKHGLELIKRLLPRLPAVDEIFMPHFPCEFYEFVAEFGPAYPHIAAFSPDDDVPA</sequence>
<proteinExistence type="predicted"/>
<accession>A0ACC1K5P0</accession>
<evidence type="ECO:0000313" key="2">
    <source>
        <dbReference type="Proteomes" id="UP001140234"/>
    </source>
</evidence>
<dbReference type="EMBL" id="JANBUJ010000141">
    <property type="protein sequence ID" value="KAJ2774068.1"/>
    <property type="molecule type" value="Genomic_DNA"/>
</dbReference>
<organism evidence="1 2">
    <name type="scientific">Coemansia nantahalensis</name>
    <dbReference type="NCBI Taxonomy" id="2789366"/>
    <lineage>
        <taxon>Eukaryota</taxon>
        <taxon>Fungi</taxon>
        <taxon>Fungi incertae sedis</taxon>
        <taxon>Zoopagomycota</taxon>
        <taxon>Kickxellomycotina</taxon>
        <taxon>Kickxellomycetes</taxon>
        <taxon>Kickxellales</taxon>
        <taxon>Kickxellaceae</taxon>
        <taxon>Coemansia</taxon>
    </lineage>
</organism>